<organism evidence="4 5">
    <name type="scientific">Sphingomonas oleivorans</name>
    <dbReference type="NCBI Taxonomy" id="1735121"/>
    <lineage>
        <taxon>Bacteria</taxon>
        <taxon>Pseudomonadati</taxon>
        <taxon>Pseudomonadota</taxon>
        <taxon>Alphaproteobacteria</taxon>
        <taxon>Sphingomonadales</taxon>
        <taxon>Sphingomonadaceae</taxon>
        <taxon>Sphingomonas</taxon>
    </lineage>
</organism>
<dbReference type="NCBIfam" id="TIGR00254">
    <property type="entry name" value="GGDEF"/>
    <property type="match status" value="1"/>
</dbReference>
<dbReference type="GO" id="GO:1902201">
    <property type="term" value="P:negative regulation of bacterial-type flagellum-dependent cell motility"/>
    <property type="evidence" value="ECO:0007669"/>
    <property type="project" value="TreeGrafter"/>
</dbReference>
<dbReference type="InterPro" id="IPR050469">
    <property type="entry name" value="Diguanylate_Cyclase"/>
</dbReference>
<comment type="catalytic activity">
    <reaction evidence="2">
        <text>2 GTP = 3',3'-c-di-GMP + 2 diphosphate</text>
        <dbReference type="Rhea" id="RHEA:24898"/>
        <dbReference type="ChEBI" id="CHEBI:33019"/>
        <dbReference type="ChEBI" id="CHEBI:37565"/>
        <dbReference type="ChEBI" id="CHEBI:58805"/>
        <dbReference type="EC" id="2.7.7.65"/>
    </reaction>
</comment>
<dbReference type="InterPro" id="IPR029787">
    <property type="entry name" value="Nucleotide_cyclase"/>
</dbReference>
<proteinExistence type="predicted"/>
<dbReference type="PANTHER" id="PTHR45138">
    <property type="entry name" value="REGULATORY COMPONENTS OF SENSORY TRANSDUCTION SYSTEM"/>
    <property type="match status" value="1"/>
</dbReference>
<gene>
    <name evidence="4" type="ORF">CLG96_09570</name>
</gene>
<reference evidence="4 5" key="1">
    <citation type="submission" date="2017-09" db="EMBL/GenBank/DDBJ databases">
        <title>Sphingomonas panjinensis sp.nov., isolated from oil-contaminated soil.</title>
        <authorList>
            <person name="Wang L."/>
            <person name="Chen L."/>
        </authorList>
    </citation>
    <scope>NUCLEOTIDE SEQUENCE [LARGE SCALE GENOMIC DNA]</scope>
    <source>
        <strain evidence="4 5">FW-11</strain>
    </source>
</reference>
<dbReference type="GO" id="GO:0043709">
    <property type="term" value="P:cell adhesion involved in single-species biofilm formation"/>
    <property type="evidence" value="ECO:0007669"/>
    <property type="project" value="TreeGrafter"/>
</dbReference>
<dbReference type="SUPFAM" id="SSF55073">
    <property type="entry name" value="Nucleotide cyclase"/>
    <property type="match status" value="1"/>
</dbReference>
<dbReference type="GO" id="GO:0005886">
    <property type="term" value="C:plasma membrane"/>
    <property type="evidence" value="ECO:0007669"/>
    <property type="project" value="TreeGrafter"/>
</dbReference>
<keyword evidence="5" id="KW-1185">Reference proteome</keyword>
<dbReference type="Pfam" id="PF00990">
    <property type="entry name" value="GGDEF"/>
    <property type="match status" value="1"/>
</dbReference>
<dbReference type="InterPro" id="IPR043128">
    <property type="entry name" value="Rev_trsase/Diguanyl_cyclase"/>
</dbReference>
<dbReference type="CDD" id="cd01949">
    <property type="entry name" value="GGDEF"/>
    <property type="match status" value="1"/>
</dbReference>
<evidence type="ECO:0000259" key="3">
    <source>
        <dbReference type="PROSITE" id="PS50887"/>
    </source>
</evidence>
<dbReference type="SMART" id="SM00267">
    <property type="entry name" value="GGDEF"/>
    <property type="match status" value="1"/>
</dbReference>
<name>A0A2T5FYQ5_9SPHN</name>
<dbReference type="InterPro" id="IPR000160">
    <property type="entry name" value="GGDEF_dom"/>
</dbReference>
<protein>
    <recommendedName>
        <fullName evidence="1">diguanylate cyclase</fullName>
        <ecNumber evidence="1">2.7.7.65</ecNumber>
    </recommendedName>
</protein>
<dbReference type="AlphaFoldDB" id="A0A2T5FYQ5"/>
<dbReference type="RefSeq" id="WP_107967638.1">
    <property type="nucleotide sequence ID" value="NZ_NWBU01000007.1"/>
</dbReference>
<dbReference type="Gene3D" id="3.30.70.270">
    <property type="match status" value="1"/>
</dbReference>
<dbReference type="PANTHER" id="PTHR45138:SF9">
    <property type="entry name" value="DIGUANYLATE CYCLASE DGCM-RELATED"/>
    <property type="match status" value="1"/>
</dbReference>
<feature type="domain" description="GGDEF" evidence="3">
    <location>
        <begin position="204"/>
        <end position="339"/>
    </location>
</feature>
<dbReference type="EMBL" id="NWBU01000007">
    <property type="protein sequence ID" value="PTQ11646.1"/>
    <property type="molecule type" value="Genomic_DNA"/>
</dbReference>
<sequence length="340" mass="36663">MIEPLPAAHDWRLLYERIGTMLFENGLEPTPANYSLAHRYQAAEDSSFNHLVDRAIEAAGGLTAVAAAAIIAQRSVELSASDLARIIADAQDRLMQVSSLIERSDADVRAYGAALEDNAATLEAGTPPEQAVATLIALTRSMIAKTRTVEEHLRRTGDEICELRESLAEAQDRASRDPLTGLPNRRALDARLMAATEAAQRSEHPFTICICDIDHFKSFNDTYGHQIGDEVIKFVASALARDGDGRLFAARYGGEEFVLLFEGVDAITAGAEIDRIRTALAARELKITATGQALGRLTFSAGIAGLGPDESASAVLQRADQALYAAKRAGRNRVHIARAI</sequence>
<evidence type="ECO:0000313" key="4">
    <source>
        <dbReference type="EMBL" id="PTQ11646.1"/>
    </source>
</evidence>
<dbReference type="EC" id="2.7.7.65" evidence="1"/>
<dbReference type="Proteomes" id="UP000244162">
    <property type="component" value="Unassembled WGS sequence"/>
</dbReference>
<dbReference type="FunFam" id="3.30.70.270:FF:000001">
    <property type="entry name" value="Diguanylate cyclase domain protein"/>
    <property type="match status" value="1"/>
</dbReference>
<dbReference type="PROSITE" id="PS50887">
    <property type="entry name" value="GGDEF"/>
    <property type="match status" value="1"/>
</dbReference>
<evidence type="ECO:0000256" key="2">
    <source>
        <dbReference type="ARBA" id="ARBA00034247"/>
    </source>
</evidence>
<dbReference type="OrthoDB" id="9812260at2"/>
<accession>A0A2T5FYQ5</accession>
<dbReference type="GO" id="GO:0052621">
    <property type="term" value="F:diguanylate cyclase activity"/>
    <property type="evidence" value="ECO:0007669"/>
    <property type="project" value="UniProtKB-EC"/>
</dbReference>
<comment type="caution">
    <text evidence="4">The sequence shown here is derived from an EMBL/GenBank/DDBJ whole genome shotgun (WGS) entry which is preliminary data.</text>
</comment>
<evidence type="ECO:0000256" key="1">
    <source>
        <dbReference type="ARBA" id="ARBA00012528"/>
    </source>
</evidence>
<evidence type="ECO:0000313" key="5">
    <source>
        <dbReference type="Proteomes" id="UP000244162"/>
    </source>
</evidence>